<evidence type="ECO:0000259" key="2">
    <source>
        <dbReference type="Pfam" id="PF21311"/>
    </source>
</evidence>
<feature type="signal peptide" evidence="1">
    <location>
        <begin position="1"/>
        <end position="20"/>
    </location>
</feature>
<protein>
    <recommendedName>
        <fullName evidence="2">P68 RBP/TagC-like beta-propeller domain-containing protein</fullName>
    </recommendedName>
</protein>
<dbReference type="Pfam" id="PF21311">
    <property type="entry name" value="Phage_RBD_prop"/>
    <property type="match status" value="1"/>
</dbReference>
<dbReference type="OrthoDB" id="4180726at2759"/>
<organism evidence="3 4">
    <name type="scientific">Lomentospora prolificans</name>
    <dbReference type="NCBI Taxonomy" id="41688"/>
    <lineage>
        <taxon>Eukaryota</taxon>
        <taxon>Fungi</taxon>
        <taxon>Dikarya</taxon>
        <taxon>Ascomycota</taxon>
        <taxon>Pezizomycotina</taxon>
        <taxon>Sordariomycetes</taxon>
        <taxon>Hypocreomycetidae</taxon>
        <taxon>Microascales</taxon>
        <taxon>Microascaceae</taxon>
        <taxon>Lomentospora</taxon>
    </lineage>
</organism>
<dbReference type="AlphaFoldDB" id="A0A2N3N6S3"/>
<sequence length="310" mass="33630">MAPIHSVLSLLLLFAATVLASVPTSLRFDLSKPSYDLYRHKTLHDDTVQQSFVFDNVNRRLFVAQRRNGAADGAGNLCITQLDFSGNQVGYMYINSFGHGVAIGAEAVGSSTYLWTEVDPKSSGYGTRVARFKFSNGATISNSSSSVTKFSPISGATEYTCTTDPVHKRLIVRYQKSGAKHIAVFDLAAAAKGDFSNPLVNFPQPLPTTRGTRFQGYTAYGQYLYLLWGDSYTDSGGVLNSEVASVNMNTGEIKQGPLLTKAGSTLDFREPEGLAIYETAAGQVRLFLGFASGESGDRRSNLFYKNVTIT</sequence>
<feature type="domain" description="P68 RBP/TagC-like beta-propeller" evidence="2">
    <location>
        <begin position="48"/>
        <end position="303"/>
    </location>
</feature>
<evidence type="ECO:0000256" key="1">
    <source>
        <dbReference type="SAM" id="SignalP"/>
    </source>
</evidence>
<evidence type="ECO:0000313" key="4">
    <source>
        <dbReference type="Proteomes" id="UP000233524"/>
    </source>
</evidence>
<keyword evidence="4" id="KW-1185">Reference proteome</keyword>
<feature type="chain" id="PRO_5015001471" description="P68 RBP/TagC-like beta-propeller domain-containing protein" evidence="1">
    <location>
        <begin position="21"/>
        <end position="310"/>
    </location>
</feature>
<gene>
    <name evidence="3" type="ORF">jhhlp_005410</name>
</gene>
<evidence type="ECO:0000313" key="3">
    <source>
        <dbReference type="EMBL" id="PKS08135.1"/>
    </source>
</evidence>
<keyword evidence="1" id="KW-0732">Signal</keyword>
<accession>A0A2N3N6S3</accession>
<dbReference type="STRING" id="41688.A0A2N3N6S3"/>
<dbReference type="InterPro" id="IPR048799">
    <property type="entry name" value="P68_RBP_TagC-like_beta-prop"/>
</dbReference>
<comment type="caution">
    <text evidence="3">The sequence shown here is derived from an EMBL/GenBank/DDBJ whole genome shotgun (WGS) entry which is preliminary data.</text>
</comment>
<dbReference type="VEuPathDB" id="FungiDB:jhhlp_005410"/>
<name>A0A2N3N6S3_9PEZI</name>
<dbReference type="Proteomes" id="UP000233524">
    <property type="component" value="Unassembled WGS sequence"/>
</dbReference>
<reference evidence="3 4" key="1">
    <citation type="journal article" date="2017" name="G3 (Bethesda)">
        <title>First Draft Genome Sequence of the Pathogenic Fungus Lomentospora prolificans (Formerly Scedosporium prolificans).</title>
        <authorList>
            <person name="Luo R."/>
            <person name="Zimin A."/>
            <person name="Workman R."/>
            <person name="Fan Y."/>
            <person name="Pertea G."/>
            <person name="Grossman N."/>
            <person name="Wear M.P."/>
            <person name="Jia B."/>
            <person name="Miller H."/>
            <person name="Casadevall A."/>
            <person name="Timp W."/>
            <person name="Zhang S.X."/>
            <person name="Salzberg S.L."/>
        </authorList>
    </citation>
    <scope>NUCLEOTIDE SEQUENCE [LARGE SCALE GENOMIC DNA]</scope>
    <source>
        <strain evidence="3 4">JHH-5317</strain>
    </source>
</reference>
<dbReference type="InParanoid" id="A0A2N3N6S3"/>
<proteinExistence type="predicted"/>
<dbReference type="EMBL" id="NLAX01000700">
    <property type="protein sequence ID" value="PKS08135.1"/>
    <property type="molecule type" value="Genomic_DNA"/>
</dbReference>